<sequence length="111" mass="12434">MRQFWTCYSGCSLRTTAATPLACAFLSAPRNVIPTIFELQKMLASTKTDCRYDCATYSTWEYERHLLSTPALSGPSSNLDNWRELFVLPVFLSLWLPPGASFSSPSHTSCD</sequence>
<evidence type="ECO:0000313" key="1">
    <source>
        <dbReference type="EMBL" id="KAF1976722.1"/>
    </source>
</evidence>
<dbReference type="AlphaFoldDB" id="A0A6A5VLY6"/>
<dbReference type="EMBL" id="ML976665">
    <property type="protein sequence ID" value="KAF1976722.1"/>
    <property type="molecule type" value="Genomic_DNA"/>
</dbReference>
<reference evidence="1" key="1">
    <citation type="journal article" date="2020" name="Stud. Mycol.">
        <title>101 Dothideomycetes genomes: a test case for predicting lifestyles and emergence of pathogens.</title>
        <authorList>
            <person name="Haridas S."/>
            <person name="Albert R."/>
            <person name="Binder M."/>
            <person name="Bloem J."/>
            <person name="Labutti K."/>
            <person name="Salamov A."/>
            <person name="Andreopoulos B."/>
            <person name="Baker S."/>
            <person name="Barry K."/>
            <person name="Bills G."/>
            <person name="Bluhm B."/>
            <person name="Cannon C."/>
            <person name="Castanera R."/>
            <person name="Culley D."/>
            <person name="Daum C."/>
            <person name="Ezra D."/>
            <person name="Gonzalez J."/>
            <person name="Henrissat B."/>
            <person name="Kuo A."/>
            <person name="Liang C."/>
            <person name="Lipzen A."/>
            <person name="Lutzoni F."/>
            <person name="Magnuson J."/>
            <person name="Mondo S."/>
            <person name="Nolan M."/>
            <person name="Ohm R."/>
            <person name="Pangilinan J."/>
            <person name="Park H.-J."/>
            <person name="Ramirez L."/>
            <person name="Alfaro M."/>
            <person name="Sun H."/>
            <person name="Tritt A."/>
            <person name="Yoshinaga Y."/>
            <person name="Zwiers L.-H."/>
            <person name="Turgeon B."/>
            <person name="Goodwin S."/>
            <person name="Spatafora J."/>
            <person name="Crous P."/>
            <person name="Grigoriev I."/>
        </authorList>
    </citation>
    <scope>NUCLEOTIDE SEQUENCE</scope>
    <source>
        <strain evidence="1">CBS 107.79</strain>
    </source>
</reference>
<protein>
    <submittedName>
        <fullName evidence="1">Uncharacterized protein</fullName>
    </submittedName>
</protein>
<gene>
    <name evidence="1" type="ORF">BU23DRAFT_11434</name>
</gene>
<keyword evidence="2" id="KW-1185">Reference proteome</keyword>
<evidence type="ECO:0000313" key="2">
    <source>
        <dbReference type="Proteomes" id="UP000800036"/>
    </source>
</evidence>
<name>A0A6A5VLY6_9PLEO</name>
<accession>A0A6A5VLY6</accession>
<dbReference type="Proteomes" id="UP000800036">
    <property type="component" value="Unassembled WGS sequence"/>
</dbReference>
<organism evidence="1 2">
    <name type="scientific">Bimuria novae-zelandiae CBS 107.79</name>
    <dbReference type="NCBI Taxonomy" id="1447943"/>
    <lineage>
        <taxon>Eukaryota</taxon>
        <taxon>Fungi</taxon>
        <taxon>Dikarya</taxon>
        <taxon>Ascomycota</taxon>
        <taxon>Pezizomycotina</taxon>
        <taxon>Dothideomycetes</taxon>
        <taxon>Pleosporomycetidae</taxon>
        <taxon>Pleosporales</taxon>
        <taxon>Massarineae</taxon>
        <taxon>Didymosphaeriaceae</taxon>
        <taxon>Bimuria</taxon>
    </lineage>
</organism>
<proteinExistence type="predicted"/>